<dbReference type="EMBL" id="CP075585">
    <property type="protein sequence ID" value="QZA59226.1"/>
    <property type="molecule type" value="Genomic_DNA"/>
</dbReference>
<protein>
    <submittedName>
        <fullName evidence="4">Purple acid Phosphatase</fullName>
    </submittedName>
</protein>
<dbReference type="InterPro" id="IPR015914">
    <property type="entry name" value="PAPs_N"/>
</dbReference>
<reference evidence="4 5" key="1">
    <citation type="submission" date="2021-05" db="EMBL/GenBank/DDBJ databases">
        <title>Ecology and evolution of chlamydial symbionts of arthropods.</title>
        <authorList>
            <person name="Halter T."/>
            <person name="Sixt B.S."/>
            <person name="Toenshoff E.R."/>
            <person name="Koestlbacher S."/>
            <person name="Schulz F."/>
            <person name="Kostanjsek R."/>
            <person name="Collingro A."/>
            <person name="Hendrickx F."/>
            <person name="Horn M."/>
        </authorList>
    </citation>
    <scope>NUCLEOTIDE SEQUENCE [LARGE SCALE GENOMIC DNA]</scope>
    <source>
        <strain evidence="4 5">15C</strain>
    </source>
</reference>
<evidence type="ECO:0000256" key="1">
    <source>
        <dbReference type="ARBA" id="ARBA00022729"/>
    </source>
</evidence>
<dbReference type="PANTHER" id="PTHR22953:SF153">
    <property type="entry name" value="PURPLE ACID PHOSPHATASE"/>
    <property type="match status" value="1"/>
</dbReference>
<dbReference type="InterPro" id="IPR039331">
    <property type="entry name" value="PAPs-like"/>
</dbReference>
<keyword evidence="5" id="KW-1185">Reference proteome</keyword>
<dbReference type="PANTHER" id="PTHR22953">
    <property type="entry name" value="ACID PHOSPHATASE RELATED"/>
    <property type="match status" value="1"/>
</dbReference>
<gene>
    <name evidence="4" type="ORF">RHAB15C_0001111</name>
</gene>
<evidence type="ECO:0000313" key="4">
    <source>
        <dbReference type="EMBL" id="QZA59226.1"/>
    </source>
</evidence>
<organism evidence="4 5">
    <name type="scientific">Candidatus Rhabdochlamydia porcellionis</name>
    <dbReference type="NCBI Taxonomy" id="225148"/>
    <lineage>
        <taxon>Bacteria</taxon>
        <taxon>Pseudomonadati</taxon>
        <taxon>Chlamydiota</taxon>
        <taxon>Chlamydiia</taxon>
        <taxon>Parachlamydiales</taxon>
        <taxon>Candidatus Rhabdochlamydiaceae</taxon>
        <taxon>Candidatus Rhabdochlamydia</taxon>
    </lineage>
</organism>
<dbReference type="CDD" id="cd00063">
    <property type="entry name" value="FN3"/>
    <property type="match status" value="1"/>
</dbReference>
<dbReference type="SUPFAM" id="SSF56300">
    <property type="entry name" value="Metallo-dependent phosphatases"/>
    <property type="match status" value="1"/>
</dbReference>
<feature type="domain" description="Purple acid phosphatase N-terminal" evidence="3">
    <location>
        <begin position="24"/>
        <end position="98"/>
    </location>
</feature>
<dbReference type="InterPro" id="IPR008963">
    <property type="entry name" value="Purple_acid_Pase-like_N"/>
</dbReference>
<dbReference type="InterPro" id="IPR003961">
    <property type="entry name" value="FN3_dom"/>
</dbReference>
<dbReference type="Gene3D" id="3.60.21.10">
    <property type="match status" value="1"/>
</dbReference>
<dbReference type="RefSeq" id="WP_194845270.1">
    <property type="nucleotide sequence ID" value="NZ_CP075585.1"/>
</dbReference>
<dbReference type="Gene3D" id="2.60.40.380">
    <property type="entry name" value="Purple acid phosphatase-like, N-terminal"/>
    <property type="match status" value="1"/>
</dbReference>
<keyword evidence="1" id="KW-0732">Signal</keyword>
<dbReference type="InterPro" id="IPR004843">
    <property type="entry name" value="Calcineurin-like_PHP"/>
</dbReference>
<dbReference type="Proteomes" id="UP000822862">
    <property type="component" value="Chromosome"/>
</dbReference>
<name>A0ABX8Z0M8_9BACT</name>
<dbReference type="Pfam" id="PF16656">
    <property type="entry name" value="Pur_ac_phosph_N"/>
    <property type="match status" value="1"/>
</dbReference>
<dbReference type="Pfam" id="PF00149">
    <property type="entry name" value="Metallophos"/>
    <property type="match status" value="1"/>
</dbReference>
<sequence>MILITSILCFFCFFDFFPKTQPTVYLSWENDPATSMVIHWYTENKEDQKIKYRKQGESTWSYKQGTYVCLQCLSLRIYSVELVDLEPNTEYEFSVGEKIYRFRSLPVDLRRSLCFAVGGDVYYYLDLMRKMALQIAARAPDFVIVGGDIAYTRGSKQLLKQKDWQEKRWVTFFNTWSEIMKTPDGRLIPIIGVLGNHDVEHVGLEEEMVYKFLPEIKSFKVLDIGNNLSLFLLDTEHRYRVKAQEKWLEKELEKREKNAYKMAVYHVSGYPSVYSEEGTIPRRVRKHWHPHFDRYHLQIAFENHNHAYKRTYPLKNGEYNPDGVIYMGDGSWGVWTRTPREKWYLEKAAKANSVCLVQIDQEKAVVDALDIKGRVIDSVKIRPQGAGFAP</sequence>
<proteinExistence type="predicted"/>
<dbReference type="InterPro" id="IPR029052">
    <property type="entry name" value="Metallo-depent_PP-like"/>
</dbReference>
<evidence type="ECO:0000259" key="2">
    <source>
        <dbReference type="Pfam" id="PF00149"/>
    </source>
</evidence>
<dbReference type="SUPFAM" id="SSF49363">
    <property type="entry name" value="Purple acid phosphatase, N-terminal domain"/>
    <property type="match status" value="1"/>
</dbReference>
<evidence type="ECO:0000313" key="5">
    <source>
        <dbReference type="Proteomes" id="UP000822862"/>
    </source>
</evidence>
<evidence type="ECO:0000259" key="3">
    <source>
        <dbReference type="Pfam" id="PF16656"/>
    </source>
</evidence>
<feature type="domain" description="Calcineurin-like phosphoesterase" evidence="2">
    <location>
        <begin position="120"/>
        <end position="274"/>
    </location>
</feature>
<accession>A0ABX8Z0M8</accession>